<reference evidence="4" key="2">
    <citation type="submission" date="2022-01" db="EMBL/GenBank/DDBJ databases">
        <authorList>
            <person name="Zivanovic Y."/>
            <person name="Moreira D."/>
            <person name="Lopez-Garcia P."/>
        </authorList>
    </citation>
    <scope>NUCLEOTIDE SEQUENCE</scope>
    <source>
        <strain evidence="4">G9</strain>
    </source>
</reference>
<keyword evidence="2" id="KW-1133">Transmembrane helix</keyword>
<feature type="region of interest" description="Disordered" evidence="1">
    <location>
        <begin position="259"/>
        <end position="290"/>
    </location>
</feature>
<dbReference type="Pfam" id="PF13464">
    <property type="entry name" value="RodZ_C"/>
    <property type="match status" value="1"/>
</dbReference>
<dbReference type="Pfam" id="PF13413">
    <property type="entry name" value="HTH_25"/>
    <property type="match status" value="1"/>
</dbReference>
<dbReference type="SMART" id="SM00530">
    <property type="entry name" value="HTH_XRE"/>
    <property type="match status" value="1"/>
</dbReference>
<dbReference type="InterPro" id="IPR050400">
    <property type="entry name" value="Bact_Cytoskel_RodZ"/>
</dbReference>
<evidence type="ECO:0000313" key="4">
    <source>
        <dbReference type="EMBL" id="MDG2991870.1"/>
    </source>
</evidence>
<dbReference type="Proteomes" id="UP001154265">
    <property type="component" value="Unassembled WGS sequence"/>
</dbReference>
<feature type="transmembrane region" description="Helical" evidence="2">
    <location>
        <begin position="113"/>
        <end position="134"/>
    </location>
</feature>
<feature type="compositionally biased region" description="Low complexity" evidence="1">
    <location>
        <begin position="151"/>
        <end position="168"/>
    </location>
</feature>
<dbReference type="RefSeq" id="WP_277867793.1">
    <property type="nucleotide sequence ID" value="NZ_JAKKUT010000005.1"/>
</dbReference>
<evidence type="ECO:0000256" key="1">
    <source>
        <dbReference type="SAM" id="MobiDB-lite"/>
    </source>
</evidence>
<comment type="caution">
    <text evidence="4">The sequence shown here is derived from an EMBL/GenBank/DDBJ whole genome shotgun (WGS) entry which is preliminary data.</text>
</comment>
<feature type="domain" description="HTH cro/C1-type" evidence="3">
    <location>
        <begin position="21"/>
        <end position="82"/>
    </location>
</feature>
<dbReference type="PANTHER" id="PTHR34475">
    <property type="match status" value="1"/>
</dbReference>
<reference evidence="4" key="1">
    <citation type="journal article" date="2022" name="Genome Biol. Evol.">
        <title>A New Gene Family Diagnostic for Intracellular Biomineralization of Amorphous Ca Carbonates by Cyanobacteria.</title>
        <authorList>
            <person name="Benzerara K."/>
            <person name="Duprat E."/>
            <person name="Bitard-Feildel T."/>
            <person name="Caumes G."/>
            <person name="Cassier-Chauvat C."/>
            <person name="Chauvat F."/>
            <person name="Dezi M."/>
            <person name="Diop S.I."/>
            <person name="Gaschignard G."/>
            <person name="Gorgen S."/>
            <person name="Gugger M."/>
            <person name="Lopez-Garcia P."/>
            <person name="Millet M."/>
            <person name="Skouri-Panet F."/>
            <person name="Moreira D."/>
            <person name="Callebaut I."/>
        </authorList>
    </citation>
    <scope>NUCLEOTIDE SEQUENCE</scope>
    <source>
        <strain evidence="4">G9</strain>
    </source>
</reference>
<dbReference type="InterPro" id="IPR025194">
    <property type="entry name" value="RodZ-like_C"/>
</dbReference>
<keyword evidence="2" id="KW-0472">Membrane</keyword>
<dbReference type="CDD" id="cd00093">
    <property type="entry name" value="HTH_XRE"/>
    <property type="match status" value="1"/>
</dbReference>
<sequence length="290" mass="31237">MPNLNHLDQDRAAKLAEIGAFLQEKRQELGLPLDEIAAKTMIRQSILEAIEAGTIAHLPEPIYTQGFIRRFADALGLEGKVIASEYPTETHVYTVEQKKESPRRLSTPQLRPIHLYLAYFFLVIGSVAALAYIFKPTVQGIADGDTAPDVTATPEASPSPAATTFPETVQNSPSPSPESSPPLADQPVQVDVTLEGDSWIEVEVDGTMVFVGMMETGSEQTWKGKERIIVRSGNAGAVNIAYNNNPAEKMGALGDVEVKEYGPSGSGETSVNNSMNNQATTVPDSTSSTY</sequence>
<gene>
    <name evidence="4" type="ORF">L3556_13155</name>
</gene>
<dbReference type="EMBL" id="JAKKUT010000005">
    <property type="protein sequence ID" value="MDG2991870.1"/>
    <property type="molecule type" value="Genomic_DNA"/>
</dbReference>
<feature type="region of interest" description="Disordered" evidence="1">
    <location>
        <begin position="145"/>
        <end position="185"/>
    </location>
</feature>
<dbReference type="Gene3D" id="1.10.260.40">
    <property type="entry name" value="lambda repressor-like DNA-binding domains"/>
    <property type="match status" value="1"/>
</dbReference>
<feature type="compositionally biased region" description="Polar residues" evidence="1">
    <location>
        <begin position="266"/>
        <end position="290"/>
    </location>
</feature>
<organism evidence="4 5">
    <name type="scientific">Candidatus Synechococcus calcipolaris G9</name>
    <dbReference type="NCBI Taxonomy" id="1497997"/>
    <lineage>
        <taxon>Bacteria</taxon>
        <taxon>Bacillati</taxon>
        <taxon>Cyanobacteriota</taxon>
        <taxon>Cyanophyceae</taxon>
        <taxon>Synechococcales</taxon>
        <taxon>Synechococcaceae</taxon>
        <taxon>Synechococcus</taxon>
    </lineage>
</organism>
<accession>A0ABT6F1Y1</accession>
<evidence type="ECO:0000313" key="5">
    <source>
        <dbReference type="Proteomes" id="UP001154265"/>
    </source>
</evidence>
<keyword evidence="2" id="KW-0812">Transmembrane</keyword>
<name>A0ABT6F1Y1_9SYNE</name>
<evidence type="ECO:0000259" key="3">
    <source>
        <dbReference type="SMART" id="SM00530"/>
    </source>
</evidence>
<proteinExistence type="predicted"/>
<dbReference type="PANTHER" id="PTHR34475:SF1">
    <property type="entry name" value="CYTOSKELETON PROTEIN RODZ"/>
    <property type="match status" value="1"/>
</dbReference>
<evidence type="ECO:0000256" key="2">
    <source>
        <dbReference type="SAM" id="Phobius"/>
    </source>
</evidence>
<keyword evidence="5" id="KW-1185">Reference proteome</keyword>
<dbReference type="InterPro" id="IPR001387">
    <property type="entry name" value="Cro/C1-type_HTH"/>
</dbReference>
<dbReference type="InterPro" id="IPR010982">
    <property type="entry name" value="Lambda_DNA-bd_dom_sf"/>
</dbReference>
<protein>
    <submittedName>
        <fullName evidence="4">DUF4115 domain-containing protein</fullName>
    </submittedName>
</protein>